<dbReference type="eggNOG" id="ENOG50339QH">
    <property type="taxonomic scope" value="Bacteria"/>
</dbReference>
<evidence type="ECO:0008006" key="3">
    <source>
        <dbReference type="Google" id="ProtNLM"/>
    </source>
</evidence>
<evidence type="ECO:0000313" key="1">
    <source>
        <dbReference type="EMBL" id="ADP80306.1"/>
    </source>
</evidence>
<organism evidence="1 2">
    <name type="scientific">Pseudofrankia inefficax (strain DSM 45817 / CECT 9037 / DDB 130130 / EuI1c)</name>
    <name type="common">Frankia inefficax</name>
    <dbReference type="NCBI Taxonomy" id="298654"/>
    <lineage>
        <taxon>Bacteria</taxon>
        <taxon>Bacillati</taxon>
        <taxon>Actinomycetota</taxon>
        <taxon>Actinomycetes</taxon>
        <taxon>Frankiales</taxon>
        <taxon>Frankiaceae</taxon>
        <taxon>Pseudofrankia</taxon>
    </lineage>
</organism>
<dbReference type="AlphaFoldDB" id="E3IZ23"/>
<reference evidence="1 2" key="1">
    <citation type="submission" date="2010-10" db="EMBL/GenBank/DDBJ databases">
        <title>Complete sequence of Frankia sp. EuI1c.</title>
        <authorList>
            <consortium name="US DOE Joint Genome Institute"/>
            <person name="Lucas S."/>
            <person name="Copeland A."/>
            <person name="Lapidus A."/>
            <person name="Cheng J.-F."/>
            <person name="Bruce D."/>
            <person name="Goodwin L."/>
            <person name="Pitluck S."/>
            <person name="Chertkov O."/>
            <person name="Detter J.C."/>
            <person name="Han C."/>
            <person name="Tapia R."/>
            <person name="Land M."/>
            <person name="Hauser L."/>
            <person name="Jeffries C."/>
            <person name="Kyrpides N."/>
            <person name="Ivanova N."/>
            <person name="Mikhailova N."/>
            <person name="Beauchemin N."/>
            <person name="Sen A."/>
            <person name="Sur S.A."/>
            <person name="Gtari M."/>
            <person name="Wall L."/>
            <person name="Tisa L."/>
            <person name="Woyke T."/>
        </authorList>
    </citation>
    <scope>NUCLEOTIDE SEQUENCE [LARGE SCALE GENOMIC DNA]</scope>
    <source>
        <strain evidence="2">DSM 45817 / CECT 9037 / EuI1c</strain>
    </source>
</reference>
<sequence length="100" mass="10179">MAGPVSKVGWKIVGGAATAAGGAAASRTVDLAYRKVRGGEPRLDPAHPDTTWREAMVWALVTAIAVTVGRLAAERLAATGWVRATGALPPGMEAAAESLD</sequence>
<dbReference type="InterPro" id="IPR025329">
    <property type="entry name" value="DUF4235"/>
</dbReference>
<name>E3IZ23_PSEI1</name>
<evidence type="ECO:0000313" key="2">
    <source>
        <dbReference type="Proteomes" id="UP000002484"/>
    </source>
</evidence>
<gene>
    <name evidence="1" type="ordered locus">FraEuI1c_2267</name>
</gene>
<dbReference type="OrthoDB" id="6293727at2"/>
<dbReference type="STRING" id="298654.FraEuI1c_2267"/>
<protein>
    <recommendedName>
        <fullName evidence="3">DUF4235 domain-containing protein</fullName>
    </recommendedName>
</protein>
<keyword evidence="2" id="KW-1185">Reference proteome</keyword>
<accession>E3IZ23</accession>
<dbReference type="EMBL" id="CP002299">
    <property type="protein sequence ID" value="ADP80306.1"/>
    <property type="molecule type" value="Genomic_DNA"/>
</dbReference>
<dbReference type="KEGG" id="fri:FraEuI1c_2267"/>
<dbReference type="HOGENOM" id="CLU_168912_0_1_11"/>
<dbReference type="RefSeq" id="WP_013423425.1">
    <property type="nucleotide sequence ID" value="NC_014666.1"/>
</dbReference>
<dbReference type="Proteomes" id="UP000002484">
    <property type="component" value="Chromosome"/>
</dbReference>
<proteinExistence type="predicted"/>
<dbReference type="InParanoid" id="E3IZ23"/>
<dbReference type="Pfam" id="PF14019">
    <property type="entry name" value="DUF4235"/>
    <property type="match status" value="1"/>
</dbReference>